<dbReference type="Gene3D" id="3.40.630.30">
    <property type="match status" value="1"/>
</dbReference>
<dbReference type="Pfam" id="PF13302">
    <property type="entry name" value="Acetyltransf_3"/>
    <property type="match status" value="1"/>
</dbReference>
<accession>A0A419TA75</accession>
<dbReference type="PANTHER" id="PTHR43792">
    <property type="entry name" value="GNAT FAMILY, PUTATIVE (AFU_ORTHOLOGUE AFUA_3G00765)-RELATED-RELATED"/>
    <property type="match status" value="1"/>
</dbReference>
<dbReference type="InterPro" id="IPR016181">
    <property type="entry name" value="Acyl_CoA_acyltransferase"/>
</dbReference>
<dbReference type="Proteomes" id="UP000284177">
    <property type="component" value="Unassembled WGS sequence"/>
</dbReference>
<dbReference type="InterPro" id="IPR000182">
    <property type="entry name" value="GNAT_dom"/>
</dbReference>
<comment type="caution">
    <text evidence="2">The sequence shown here is derived from an EMBL/GenBank/DDBJ whole genome shotgun (WGS) entry which is preliminary data.</text>
</comment>
<dbReference type="EMBL" id="MCIB01000001">
    <property type="protein sequence ID" value="RKD34384.1"/>
    <property type="molecule type" value="Genomic_DNA"/>
</dbReference>
<dbReference type="AlphaFoldDB" id="A0A419TA75"/>
<dbReference type="RefSeq" id="WP_120166223.1">
    <property type="nucleotide sequence ID" value="NZ_MCIB01000001.1"/>
</dbReference>
<feature type="domain" description="N-acetyltransferase" evidence="1">
    <location>
        <begin position="8"/>
        <end position="166"/>
    </location>
</feature>
<evidence type="ECO:0000259" key="1">
    <source>
        <dbReference type="PROSITE" id="PS51186"/>
    </source>
</evidence>
<dbReference type="PROSITE" id="PS51186">
    <property type="entry name" value="GNAT"/>
    <property type="match status" value="1"/>
</dbReference>
<dbReference type="InterPro" id="IPR051531">
    <property type="entry name" value="N-acetyltransferase"/>
</dbReference>
<keyword evidence="3" id="KW-1185">Reference proteome</keyword>
<proteinExistence type="predicted"/>
<protein>
    <recommendedName>
        <fullName evidence="1">N-acetyltransferase domain-containing protein</fullName>
    </recommendedName>
</protein>
<reference evidence="2 3" key="1">
    <citation type="submission" date="2016-08" db="EMBL/GenBank/DDBJ databases">
        <title>Novel Firmicutes and Novel Genomes.</title>
        <authorList>
            <person name="Poppleton D.I."/>
            <person name="Gribaldo S."/>
        </authorList>
    </citation>
    <scope>NUCLEOTIDE SEQUENCE [LARGE SCALE GENOMIC DNA]</scope>
    <source>
        <strain evidence="2 3">CTT3</strain>
    </source>
</reference>
<evidence type="ECO:0000313" key="2">
    <source>
        <dbReference type="EMBL" id="RKD34384.1"/>
    </source>
</evidence>
<gene>
    <name evidence="2" type="ORF">BET03_00700</name>
</gene>
<name>A0A419TA75_9FIRM</name>
<dbReference type="SUPFAM" id="SSF55729">
    <property type="entry name" value="Acyl-CoA N-acyltransferases (Nat)"/>
    <property type="match status" value="1"/>
</dbReference>
<evidence type="ECO:0000313" key="3">
    <source>
        <dbReference type="Proteomes" id="UP000284177"/>
    </source>
</evidence>
<dbReference type="OrthoDB" id="9785602at2"/>
<sequence>MQLETKRTFLKRVQLKDTEKLFKIFSDEELTRYFVSGKDETIEQTGRRVKKIVSHWENNRFGDFIVLNKSSLKTVGFGGLHYKIKGGNINISYIVDKAYWGQGLGYEIAQALLKYGFNTLRLNKIVAEIDPKNISSIKLAEKCGFEYNRTIEYKGIERLEYIMLNPEFD</sequence>
<dbReference type="GO" id="GO:0016747">
    <property type="term" value="F:acyltransferase activity, transferring groups other than amino-acyl groups"/>
    <property type="evidence" value="ECO:0007669"/>
    <property type="project" value="InterPro"/>
</dbReference>
<organism evidence="2 3">
    <name type="scientific">Thermohalobacter berrensis</name>
    <dbReference type="NCBI Taxonomy" id="99594"/>
    <lineage>
        <taxon>Bacteria</taxon>
        <taxon>Bacillati</taxon>
        <taxon>Bacillota</taxon>
        <taxon>Tissierellia</taxon>
        <taxon>Tissierellales</taxon>
        <taxon>Thermohalobacteraceae</taxon>
        <taxon>Thermohalobacter</taxon>
    </lineage>
</organism>
<dbReference type="PANTHER" id="PTHR43792:SF1">
    <property type="entry name" value="N-ACETYLTRANSFERASE DOMAIN-CONTAINING PROTEIN"/>
    <property type="match status" value="1"/>
</dbReference>